<dbReference type="Proteomes" id="UP000499080">
    <property type="component" value="Unassembled WGS sequence"/>
</dbReference>
<evidence type="ECO:0000313" key="1">
    <source>
        <dbReference type="EMBL" id="GBN97300.1"/>
    </source>
</evidence>
<evidence type="ECO:0000313" key="2">
    <source>
        <dbReference type="Proteomes" id="UP000499080"/>
    </source>
</evidence>
<dbReference type="EMBL" id="BGPR01027088">
    <property type="protein sequence ID" value="GBN97300.1"/>
    <property type="molecule type" value="Genomic_DNA"/>
</dbReference>
<reference evidence="1 2" key="1">
    <citation type="journal article" date="2019" name="Sci. Rep.">
        <title>Orb-weaving spider Araneus ventricosus genome elucidates the spidroin gene catalogue.</title>
        <authorList>
            <person name="Kono N."/>
            <person name="Nakamura H."/>
            <person name="Ohtoshi R."/>
            <person name="Moran D.A.P."/>
            <person name="Shinohara A."/>
            <person name="Yoshida Y."/>
            <person name="Fujiwara M."/>
            <person name="Mori M."/>
            <person name="Tomita M."/>
            <person name="Arakawa K."/>
        </authorList>
    </citation>
    <scope>NUCLEOTIDE SEQUENCE [LARGE SCALE GENOMIC DNA]</scope>
</reference>
<organism evidence="1 2">
    <name type="scientific">Araneus ventricosus</name>
    <name type="common">Orbweaver spider</name>
    <name type="synonym">Epeira ventricosa</name>
    <dbReference type="NCBI Taxonomy" id="182803"/>
    <lineage>
        <taxon>Eukaryota</taxon>
        <taxon>Metazoa</taxon>
        <taxon>Ecdysozoa</taxon>
        <taxon>Arthropoda</taxon>
        <taxon>Chelicerata</taxon>
        <taxon>Arachnida</taxon>
        <taxon>Araneae</taxon>
        <taxon>Araneomorphae</taxon>
        <taxon>Entelegynae</taxon>
        <taxon>Araneoidea</taxon>
        <taxon>Araneidae</taxon>
        <taxon>Araneus</taxon>
    </lineage>
</organism>
<gene>
    <name evidence="1" type="ORF">AVEN_6385_1</name>
</gene>
<accession>A0A4Y2TBD7</accession>
<sequence>MDEEDQKITFQKNPPEVLRVFLDWPWHRHFMKLALILIDFLEERDYYFVMWGLWTKIAGQWRDYDYIELLEEFWNHSPTHLKEYMRSEHKEFMERMINCLKKNYNFHEFY</sequence>
<proteinExistence type="predicted"/>
<keyword evidence="2" id="KW-1185">Reference proteome</keyword>
<comment type="caution">
    <text evidence="1">The sequence shown here is derived from an EMBL/GenBank/DDBJ whole genome shotgun (WGS) entry which is preliminary data.</text>
</comment>
<name>A0A4Y2TBD7_ARAVE</name>
<dbReference type="AlphaFoldDB" id="A0A4Y2TBD7"/>
<dbReference type="OrthoDB" id="6437553at2759"/>
<protein>
    <submittedName>
        <fullName evidence="1">Uncharacterized protein</fullName>
    </submittedName>
</protein>